<organism evidence="4 5">
    <name type="scientific">Vanrija pseudolonga</name>
    <dbReference type="NCBI Taxonomy" id="143232"/>
    <lineage>
        <taxon>Eukaryota</taxon>
        <taxon>Fungi</taxon>
        <taxon>Dikarya</taxon>
        <taxon>Basidiomycota</taxon>
        <taxon>Agaricomycotina</taxon>
        <taxon>Tremellomycetes</taxon>
        <taxon>Trichosporonales</taxon>
        <taxon>Trichosporonaceae</taxon>
        <taxon>Vanrija</taxon>
    </lineage>
</organism>
<dbReference type="GO" id="GO:0008195">
    <property type="term" value="F:phosphatidate phosphatase activity"/>
    <property type="evidence" value="ECO:0007669"/>
    <property type="project" value="InterPro"/>
</dbReference>
<dbReference type="InterPro" id="IPR052935">
    <property type="entry name" value="Mg2+_PAP"/>
</dbReference>
<name>A0AAF0Y6M2_9TREE</name>
<proteinExistence type="predicted"/>
<dbReference type="Proteomes" id="UP000827549">
    <property type="component" value="Chromosome 3"/>
</dbReference>
<feature type="region of interest" description="Disordered" evidence="2">
    <location>
        <begin position="1"/>
        <end position="40"/>
    </location>
</feature>
<feature type="compositionally biased region" description="Polar residues" evidence="2">
    <location>
        <begin position="143"/>
        <end position="154"/>
    </location>
</feature>
<feature type="coiled-coil region" evidence="1">
    <location>
        <begin position="580"/>
        <end position="614"/>
    </location>
</feature>
<dbReference type="Pfam" id="PF09949">
    <property type="entry name" value="APP1_cat"/>
    <property type="match status" value="1"/>
</dbReference>
<evidence type="ECO:0000259" key="3">
    <source>
        <dbReference type="Pfam" id="PF09949"/>
    </source>
</evidence>
<dbReference type="PANTHER" id="PTHR28208">
    <property type="entry name" value="PHOSPHATIDATE PHOSPHATASE APP1"/>
    <property type="match status" value="1"/>
</dbReference>
<feature type="region of interest" description="Disordered" evidence="2">
    <location>
        <begin position="182"/>
        <end position="201"/>
    </location>
</feature>
<evidence type="ECO:0000313" key="5">
    <source>
        <dbReference type="Proteomes" id="UP000827549"/>
    </source>
</evidence>
<reference evidence="4" key="1">
    <citation type="submission" date="2023-10" db="EMBL/GenBank/DDBJ databases">
        <authorList>
            <person name="Noh H."/>
        </authorList>
    </citation>
    <scope>NUCLEOTIDE SEQUENCE</scope>
    <source>
        <strain evidence="4">DUCC4014</strain>
    </source>
</reference>
<feature type="compositionally biased region" description="Low complexity" evidence="2">
    <location>
        <begin position="528"/>
        <end position="564"/>
    </location>
</feature>
<evidence type="ECO:0000256" key="2">
    <source>
        <dbReference type="SAM" id="MobiDB-lite"/>
    </source>
</evidence>
<evidence type="ECO:0000313" key="4">
    <source>
        <dbReference type="EMBL" id="WOO80312.1"/>
    </source>
</evidence>
<dbReference type="AlphaFoldDB" id="A0AAF0Y6M2"/>
<evidence type="ECO:0000256" key="1">
    <source>
        <dbReference type="SAM" id="Coils"/>
    </source>
</evidence>
<keyword evidence="5" id="KW-1185">Reference proteome</keyword>
<protein>
    <submittedName>
        <fullName evidence="4">Phosphatidate phosphatase APP1</fullName>
    </submittedName>
</protein>
<feature type="domain" description="Phosphatidate phosphatase APP1 catalytic" evidence="3">
    <location>
        <begin position="325"/>
        <end position="477"/>
    </location>
</feature>
<keyword evidence="1" id="KW-0175">Coiled coil</keyword>
<dbReference type="EMBL" id="CP086716">
    <property type="protein sequence ID" value="WOO80312.1"/>
    <property type="molecule type" value="Genomic_DNA"/>
</dbReference>
<dbReference type="PANTHER" id="PTHR28208:SF3">
    <property type="entry name" value="PHOSPHATIDATE PHOSPHATASE APP1"/>
    <property type="match status" value="1"/>
</dbReference>
<feature type="region of interest" description="Disordered" evidence="2">
    <location>
        <begin position="141"/>
        <end position="175"/>
    </location>
</feature>
<feature type="region of interest" description="Disordered" evidence="2">
    <location>
        <begin position="486"/>
        <end position="564"/>
    </location>
</feature>
<feature type="compositionally biased region" description="Low complexity" evidence="2">
    <location>
        <begin position="1"/>
        <end position="16"/>
    </location>
</feature>
<feature type="compositionally biased region" description="Acidic residues" evidence="2">
    <location>
        <begin position="490"/>
        <end position="504"/>
    </location>
</feature>
<feature type="compositionally biased region" description="Acidic residues" evidence="2">
    <location>
        <begin position="516"/>
        <end position="526"/>
    </location>
</feature>
<dbReference type="RefSeq" id="XP_062626344.1">
    <property type="nucleotide sequence ID" value="XM_062770360.1"/>
</dbReference>
<dbReference type="GO" id="GO:0030479">
    <property type="term" value="C:actin cortical patch"/>
    <property type="evidence" value="ECO:0007669"/>
    <property type="project" value="TreeGrafter"/>
</dbReference>
<sequence>MPPSASSSSSSDATTSPEQEQARSGKRKRAAAPHPSPSLLTTATSYVTSAAETVAVGALIAASGTAEERAAVWHEWRANEPAPDGEDEVHLVPGWAVARARDGGGFDLAVDVLGVATEFGLPERATRTQRALVGIAKRRFKSGSATPKSGASTPGPTPSVAPLPGRQGTSSTVDQVLSAAGHPEAAAPPALDTAGESTDDVLSDPEHLRVAHALLDERLRPFFAGIVARRPLTLSLFVFPLPADDWGEPVAQWSSATDSGGLFRHTFEVPWDELVAACPSVELGYGVGVRAALVPRVHESHAHPASLAPIEASVLMRIAPADGVRILTDLDDTIKHSDILGGVREVFRNVFCRANDELAVCGAAGLFGELEAAGVSGVDIVSNSPFELGPVIKDFMATNNFPPYYTLTLKLYDGRSIVSSLFEGPGQRKRPGILRVLDAFAGAKYLLFGDSGEQDMETYVRVAGERPGQVLGIFIRDVTTGRVARASLEGEGEGVDGGEGDGDGGETRAMPGAFGDADDEDDDDPIEAGTAPAGRAARAGDKASASATASDAQATTPPASAPPAYALSVASTSGRTADEMRKTVAELQGLSAEQDKLRRQAEAWEARVDKARGSLPEGVRLVVFRDVDEVESLARELARGAV</sequence>
<dbReference type="GeneID" id="87807069"/>
<accession>A0AAF0Y6M2</accession>
<dbReference type="InterPro" id="IPR019236">
    <property type="entry name" value="APP1_cat"/>
</dbReference>
<gene>
    <name evidence="4" type="primary">APP1</name>
    <name evidence="4" type="ORF">LOC62_03G003828</name>
</gene>